<dbReference type="STRING" id="641665.GCA_002104455_00847"/>
<evidence type="ECO:0000313" key="2">
    <source>
        <dbReference type="EMBL" id="SEL46856.1"/>
    </source>
</evidence>
<feature type="transmembrane region" description="Helical" evidence="1">
    <location>
        <begin position="146"/>
        <end position="166"/>
    </location>
</feature>
<dbReference type="InterPro" id="IPR010380">
    <property type="entry name" value="DUF975"/>
</dbReference>
<organism evidence="2 3">
    <name type="scientific">Colwellia chukchiensis</name>
    <dbReference type="NCBI Taxonomy" id="641665"/>
    <lineage>
        <taxon>Bacteria</taxon>
        <taxon>Pseudomonadati</taxon>
        <taxon>Pseudomonadota</taxon>
        <taxon>Gammaproteobacteria</taxon>
        <taxon>Alteromonadales</taxon>
        <taxon>Colwelliaceae</taxon>
        <taxon>Colwellia</taxon>
    </lineage>
</organism>
<proteinExistence type="predicted"/>
<evidence type="ECO:0008006" key="4">
    <source>
        <dbReference type="Google" id="ProtNLM"/>
    </source>
</evidence>
<feature type="transmembrane region" description="Helical" evidence="1">
    <location>
        <begin position="47"/>
        <end position="66"/>
    </location>
</feature>
<keyword evidence="3" id="KW-1185">Reference proteome</keyword>
<sequence>MEENSVEKNSVVKIGGSVDEAVKGEYSLDVKAILKEAWQITLKSRMAINLGLLACLLIGMLVSMLVSSQLGGIEVAIQDQQSATLLNIIVTLVVYPFIVGIEMMGIFHSVGLKTQPKLIFAFLKRGSWVAISALLTSTLVTIGLTLFYLPGIFLAVALSLVLPLVVEKKMSPMKAIAVSLQATRFQWFKIFALYIILALAVMVAAVPVAAAGASELGFIAIAFFLFCLAYIAPLFYNVKGILYREIFGLQLHTSADQNSTLNDTFSA</sequence>
<feature type="transmembrane region" description="Helical" evidence="1">
    <location>
        <begin position="187"/>
        <end position="210"/>
    </location>
</feature>
<reference evidence="3" key="1">
    <citation type="submission" date="2016-10" db="EMBL/GenBank/DDBJ databases">
        <authorList>
            <person name="Varghese N."/>
            <person name="Submissions S."/>
        </authorList>
    </citation>
    <scope>NUCLEOTIDE SEQUENCE [LARGE SCALE GENOMIC DNA]</scope>
    <source>
        <strain evidence="3">CGMCC 1.9127</strain>
    </source>
</reference>
<accession>A0A1H7QG22</accession>
<evidence type="ECO:0000313" key="3">
    <source>
        <dbReference type="Proteomes" id="UP000199297"/>
    </source>
</evidence>
<dbReference type="OrthoDB" id="5915045at2"/>
<keyword evidence="1" id="KW-0472">Membrane</keyword>
<dbReference type="EMBL" id="FOBI01000011">
    <property type="protein sequence ID" value="SEL46856.1"/>
    <property type="molecule type" value="Genomic_DNA"/>
</dbReference>
<protein>
    <recommendedName>
        <fullName evidence="4">Membrane domain of glycerophosphoryl diester phosphodiesterase</fullName>
    </recommendedName>
</protein>
<dbReference type="Proteomes" id="UP000199297">
    <property type="component" value="Unassembled WGS sequence"/>
</dbReference>
<dbReference type="AlphaFoldDB" id="A0A1H7QG22"/>
<dbReference type="PANTHER" id="PTHR40076">
    <property type="entry name" value="MEMBRANE PROTEIN-RELATED"/>
    <property type="match status" value="1"/>
</dbReference>
<evidence type="ECO:0000256" key="1">
    <source>
        <dbReference type="SAM" id="Phobius"/>
    </source>
</evidence>
<keyword evidence="1" id="KW-1133">Transmembrane helix</keyword>
<dbReference type="RefSeq" id="WP_085285250.1">
    <property type="nucleotide sequence ID" value="NZ_FOBI01000011.1"/>
</dbReference>
<dbReference type="PANTHER" id="PTHR40076:SF1">
    <property type="entry name" value="MEMBRANE PROTEIN"/>
    <property type="match status" value="1"/>
</dbReference>
<feature type="transmembrane region" description="Helical" evidence="1">
    <location>
        <begin position="86"/>
        <end position="107"/>
    </location>
</feature>
<name>A0A1H7QG22_9GAMM</name>
<gene>
    <name evidence="2" type="ORF">SAMN05216262_11198</name>
</gene>
<feature type="transmembrane region" description="Helical" evidence="1">
    <location>
        <begin position="119"/>
        <end position="140"/>
    </location>
</feature>
<keyword evidence="1" id="KW-0812">Transmembrane</keyword>
<feature type="transmembrane region" description="Helical" evidence="1">
    <location>
        <begin position="216"/>
        <end position="236"/>
    </location>
</feature>